<accession>A0A846LS91</accession>
<organism evidence="5 6">
    <name type="scientific">Modestobacter marinus</name>
    <dbReference type="NCBI Taxonomy" id="477641"/>
    <lineage>
        <taxon>Bacteria</taxon>
        <taxon>Bacillati</taxon>
        <taxon>Actinomycetota</taxon>
        <taxon>Actinomycetes</taxon>
        <taxon>Geodermatophilales</taxon>
        <taxon>Geodermatophilaceae</taxon>
        <taxon>Modestobacter</taxon>
    </lineage>
</organism>
<reference evidence="4" key="1">
    <citation type="journal article" date="2014" name="Int. J. Syst. Evol. Microbiol.">
        <title>Complete genome of a new Firmicutes species belonging to the dominant human colonic microbiota ('Ruminococcus bicirculans') reveals two chromosomes and a selective capacity to utilize plant glucans.</title>
        <authorList>
            <consortium name="NISC Comparative Sequencing Program"/>
            <person name="Wegmann U."/>
            <person name="Louis P."/>
            <person name="Goesmann A."/>
            <person name="Henrissat B."/>
            <person name="Duncan S.H."/>
            <person name="Flint H.J."/>
        </authorList>
    </citation>
    <scope>NUCLEOTIDE SEQUENCE</scope>
    <source>
        <strain evidence="4">CGMCC 4.5581</strain>
    </source>
</reference>
<evidence type="ECO:0000313" key="7">
    <source>
        <dbReference type="Proteomes" id="UP000648663"/>
    </source>
</evidence>
<dbReference type="InterPro" id="IPR006311">
    <property type="entry name" value="TAT_signal"/>
</dbReference>
<evidence type="ECO:0000313" key="6">
    <source>
        <dbReference type="Proteomes" id="UP000552836"/>
    </source>
</evidence>
<comment type="caution">
    <text evidence="5">The sequence shown here is derived from an EMBL/GenBank/DDBJ whole genome shotgun (WGS) entry which is preliminary data.</text>
</comment>
<dbReference type="InterPro" id="IPR008972">
    <property type="entry name" value="Cupredoxin"/>
</dbReference>
<name>A0A846LS91_9ACTN</name>
<dbReference type="EMBL" id="JAAMPA010000002">
    <property type="protein sequence ID" value="NIH69304.1"/>
    <property type="molecule type" value="Genomic_DNA"/>
</dbReference>
<keyword evidence="1" id="KW-0479">Metal-binding</keyword>
<dbReference type="InterPro" id="IPR000923">
    <property type="entry name" value="BlueCu_1"/>
</dbReference>
<evidence type="ECO:0000313" key="5">
    <source>
        <dbReference type="EMBL" id="NIH69304.1"/>
    </source>
</evidence>
<feature type="domain" description="Blue (type 1) copper" evidence="3">
    <location>
        <begin position="64"/>
        <end position="147"/>
    </location>
</feature>
<reference evidence="7" key="2">
    <citation type="journal article" date="2019" name="Int. J. Syst. Evol. Microbiol.">
        <title>The Global Catalogue of Microorganisms (GCM) 10K type strain sequencing project: providing services to taxonomists for standard genome sequencing and annotation.</title>
        <authorList>
            <consortium name="The Broad Institute Genomics Platform"/>
            <consortium name="The Broad Institute Genome Sequencing Center for Infectious Disease"/>
            <person name="Wu L."/>
            <person name="Ma J."/>
        </authorList>
    </citation>
    <scope>NUCLEOTIDE SEQUENCE [LARGE SCALE GENOMIC DNA]</scope>
    <source>
        <strain evidence="7">CGMCC 4.5581</strain>
    </source>
</reference>
<reference evidence="4" key="4">
    <citation type="submission" date="2024-05" db="EMBL/GenBank/DDBJ databases">
        <authorList>
            <person name="Sun Q."/>
            <person name="Zhou Y."/>
        </authorList>
    </citation>
    <scope>NUCLEOTIDE SEQUENCE</scope>
    <source>
        <strain evidence="4">CGMCC 4.5581</strain>
    </source>
</reference>
<dbReference type="Proteomes" id="UP000552836">
    <property type="component" value="Unassembled WGS sequence"/>
</dbReference>
<protein>
    <submittedName>
        <fullName evidence="5">Plastocyanin</fullName>
    </submittedName>
</protein>
<proteinExistence type="predicted"/>
<dbReference type="RefSeq" id="WP_166756832.1">
    <property type="nucleotide sequence ID" value="NZ_BAABJU010000024.1"/>
</dbReference>
<evidence type="ECO:0000256" key="1">
    <source>
        <dbReference type="ARBA" id="ARBA00022723"/>
    </source>
</evidence>
<dbReference type="Gene3D" id="2.60.40.420">
    <property type="entry name" value="Cupredoxins - blue copper proteins"/>
    <property type="match status" value="1"/>
</dbReference>
<dbReference type="EMBL" id="BMMI01000011">
    <property type="protein sequence ID" value="GGL83213.1"/>
    <property type="molecule type" value="Genomic_DNA"/>
</dbReference>
<keyword evidence="2" id="KW-0186">Copper</keyword>
<gene>
    <name evidence="5" type="ORF">FB380_003792</name>
    <name evidence="4" type="ORF">GCM10011589_44570</name>
</gene>
<dbReference type="PROSITE" id="PS51257">
    <property type="entry name" value="PROKAR_LIPOPROTEIN"/>
    <property type="match status" value="1"/>
</dbReference>
<dbReference type="Proteomes" id="UP000648663">
    <property type="component" value="Unassembled WGS sequence"/>
</dbReference>
<dbReference type="GO" id="GO:0005507">
    <property type="term" value="F:copper ion binding"/>
    <property type="evidence" value="ECO:0007669"/>
    <property type="project" value="InterPro"/>
</dbReference>
<dbReference type="AlphaFoldDB" id="A0A846LS91"/>
<dbReference type="Pfam" id="PF00127">
    <property type="entry name" value="Copper-bind"/>
    <property type="match status" value="1"/>
</dbReference>
<keyword evidence="7" id="KW-1185">Reference proteome</keyword>
<evidence type="ECO:0000313" key="4">
    <source>
        <dbReference type="EMBL" id="GGL83213.1"/>
    </source>
</evidence>
<evidence type="ECO:0000259" key="3">
    <source>
        <dbReference type="Pfam" id="PF00127"/>
    </source>
</evidence>
<dbReference type="SUPFAM" id="SSF49503">
    <property type="entry name" value="Cupredoxins"/>
    <property type="match status" value="1"/>
</dbReference>
<reference evidence="5 6" key="3">
    <citation type="submission" date="2020-02" db="EMBL/GenBank/DDBJ databases">
        <title>Sequencing the genomes of 1000 actinobacteria strains.</title>
        <authorList>
            <person name="Klenk H.-P."/>
        </authorList>
    </citation>
    <scope>NUCLEOTIDE SEQUENCE [LARGE SCALE GENOMIC DNA]</scope>
    <source>
        <strain evidence="5 6">DSM 45201</strain>
    </source>
</reference>
<evidence type="ECO:0000256" key="2">
    <source>
        <dbReference type="ARBA" id="ARBA00023008"/>
    </source>
</evidence>
<dbReference type="GO" id="GO:0009055">
    <property type="term" value="F:electron transfer activity"/>
    <property type="evidence" value="ECO:0007669"/>
    <property type="project" value="InterPro"/>
</dbReference>
<dbReference type="PROSITE" id="PS51318">
    <property type="entry name" value="TAT"/>
    <property type="match status" value="1"/>
</dbReference>
<sequence>MNAHLTRRTFLVGGLVGLTGVALSACGGEPEGATEPAVDEAAAGTVTVGVDGVQEITVLVGDDYLFVPNSFTVAPGQVRLTLTSIADQLTHNLVFTPGMGPVDIAEGVPILAPGRSETFDFTVEQPGDYQYECSFHIALGQIGTMTVAA</sequence>